<keyword evidence="8" id="KW-0227">DNA damage</keyword>
<dbReference type="Proteomes" id="UP001498398">
    <property type="component" value="Unassembled WGS sequence"/>
</dbReference>
<dbReference type="Pfam" id="PF03730">
    <property type="entry name" value="Ku_C"/>
    <property type="match status" value="1"/>
</dbReference>
<evidence type="ECO:0000256" key="4">
    <source>
        <dbReference type="ARBA" id="ARBA00012551"/>
    </source>
</evidence>
<keyword evidence="9" id="KW-0378">Hydrolase</keyword>
<organism evidence="19 20">
    <name type="scientific">Marasmiellus scandens</name>
    <dbReference type="NCBI Taxonomy" id="2682957"/>
    <lineage>
        <taxon>Eukaryota</taxon>
        <taxon>Fungi</taxon>
        <taxon>Dikarya</taxon>
        <taxon>Basidiomycota</taxon>
        <taxon>Agaricomycotina</taxon>
        <taxon>Agaricomycetes</taxon>
        <taxon>Agaricomycetidae</taxon>
        <taxon>Agaricales</taxon>
        <taxon>Marasmiineae</taxon>
        <taxon>Omphalotaceae</taxon>
        <taxon>Marasmiellus</taxon>
    </lineage>
</organism>
<evidence type="ECO:0000256" key="13">
    <source>
        <dbReference type="ARBA" id="ARBA00023125"/>
    </source>
</evidence>
<evidence type="ECO:0000313" key="20">
    <source>
        <dbReference type="Proteomes" id="UP001498398"/>
    </source>
</evidence>
<dbReference type="Gene3D" id="2.40.290.10">
    <property type="match status" value="1"/>
</dbReference>
<evidence type="ECO:0000256" key="2">
    <source>
        <dbReference type="ARBA" id="ARBA00004574"/>
    </source>
</evidence>
<keyword evidence="13" id="KW-0238">DNA-binding</keyword>
<evidence type="ECO:0000256" key="11">
    <source>
        <dbReference type="ARBA" id="ARBA00022840"/>
    </source>
</evidence>
<dbReference type="SUPFAM" id="SSF68906">
    <property type="entry name" value="SAP domain"/>
    <property type="match status" value="1"/>
</dbReference>
<dbReference type="InterPro" id="IPR036361">
    <property type="entry name" value="SAP_dom_sf"/>
</dbReference>
<dbReference type="InterPro" id="IPR005161">
    <property type="entry name" value="Ku_N"/>
</dbReference>
<dbReference type="Gene3D" id="1.10.1600.10">
    <property type="match status" value="1"/>
</dbReference>
<dbReference type="SMART" id="SM00513">
    <property type="entry name" value="SAP"/>
    <property type="match status" value="1"/>
</dbReference>
<dbReference type="PIRSF" id="PIRSF003033">
    <property type="entry name" value="Ku70"/>
    <property type="match status" value="1"/>
</dbReference>
<dbReference type="SMART" id="SM00559">
    <property type="entry name" value="Ku78"/>
    <property type="match status" value="1"/>
</dbReference>
<evidence type="ECO:0000256" key="5">
    <source>
        <dbReference type="ARBA" id="ARBA00021796"/>
    </source>
</evidence>
<evidence type="ECO:0000256" key="8">
    <source>
        <dbReference type="ARBA" id="ARBA00022763"/>
    </source>
</evidence>
<dbReference type="InterPro" id="IPR005160">
    <property type="entry name" value="Ku_C"/>
</dbReference>
<keyword evidence="14" id="KW-0233">DNA recombination</keyword>
<accession>A0ABR1J072</accession>
<comment type="caution">
    <text evidence="19">The sequence shown here is derived from an EMBL/GenBank/DDBJ whole genome shotgun (WGS) entry which is preliminary data.</text>
</comment>
<dbReference type="InterPro" id="IPR003034">
    <property type="entry name" value="SAP_dom"/>
</dbReference>
<dbReference type="Gene3D" id="4.10.970.10">
    <property type="entry name" value="Ku70, bridge and pillars"/>
    <property type="match status" value="1"/>
</dbReference>
<dbReference type="PROSITE" id="PS50800">
    <property type="entry name" value="SAP"/>
    <property type="match status" value="1"/>
</dbReference>
<proteinExistence type="inferred from homology"/>
<dbReference type="InterPro" id="IPR027388">
    <property type="entry name" value="Ku70_bridge/pillars_dom_sf"/>
</dbReference>
<dbReference type="InterPro" id="IPR006165">
    <property type="entry name" value="Ku70"/>
</dbReference>
<keyword evidence="6" id="KW-0158">Chromosome</keyword>
<evidence type="ECO:0000256" key="16">
    <source>
        <dbReference type="ARBA" id="ARBA00023242"/>
    </source>
</evidence>
<dbReference type="GO" id="GO:0004386">
    <property type="term" value="F:helicase activity"/>
    <property type="evidence" value="ECO:0007669"/>
    <property type="project" value="UniProtKB-KW"/>
</dbReference>
<dbReference type="PANTHER" id="PTHR12604">
    <property type="entry name" value="KU AUTOANTIGEN DNA HELICASE"/>
    <property type="match status" value="1"/>
</dbReference>
<dbReference type="SUPFAM" id="SSF100939">
    <property type="entry name" value="SPOC domain-like"/>
    <property type="match status" value="1"/>
</dbReference>
<keyword evidence="10 19" id="KW-0347">Helicase</keyword>
<keyword evidence="7" id="KW-0547">Nucleotide-binding</keyword>
<dbReference type="EMBL" id="JBANRG010000058">
    <property type="protein sequence ID" value="KAK7442502.1"/>
    <property type="molecule type" value="Genomic_DNA"/>
</dbReference>
<dbReference type="InterPro" id="IPR036465">
    <property type="entry name" value="vWFA_dom_sf"/>
</dbReference>
<keyword evidence="11" id="KW-0067">ATP-binding</keyword>
<dbReference type="InterPro" id="IPR006164">
    <property type="entry name" value="DNA_bd_Ku70/Ku80"/>
</dbReference>
<comment type="similarity">
    <text evidence="3">Belongs to the ku70 family.</text>
</comment>
<keyword evidence="16" id="KW-0539">Nucleus</keyword>
<feature type="domain" description="SAP" evidence="18">
    <location>
        <begin position="613"/>
        <end position="647"/>
    </location>
</feature>
<gene>
    <name evidence="19" type="primary">KU70</name>
    <name evidence="19" type="ORF">VKT23_016100</name>
</gene>
<evidence type="ECO:0000313" key="19">
    <source>
        <dbReference type="EMBL" id="KAK7442502.1"/>
    </source>
</evidence>
<dbReference type="Gene3D" id="1.10.720.30">
    <property type="entry name" value="SAP domain"/>
    <property type="match status" value="1"/>
</dbReference>
<dbReference type="SUPFAM" id="SSF53300">
    <property type="entry name" value="vWA-like"/>
    <property type="match status" value="1"/>
</dbReference>
<sequence>MAPYDDWNSVEDEDDEELQDASLFEARKDAILFCIDCSPSMLEPWDDPEDEDMPVKCHLFVALDATMQIQKKKMISGPNDSTGILFFNTLLTQTSKGQPSELREGTHLYQLIAPLEVSKIKDIQALLDAAKEDLGELKKTFPPRVDGFTPMGDVFTSCNWTFRDGAPKTASKRIFLITDRDEPHLSNDPQLITAARANLDNLTSLGVTVEPFFISTEEKPFDMSRFYKAVLRPNTFAEDEEDEGRSLSVLPESISIAKIEDLLAQMRFHEVPKRAHFSVPFQLAPGLAIGVKGYGLVTDKKSVGKYVYFHDFGDRMEQAKSMSVYVDEDRQAEVKKSNVLYGTAVEGAAGEDNENSTPTRAVKAGQRPFYTDDEKRSLRSLGMEPIIKLLGFKDHSSLSFEDNIKHSTFIYPDEMAYSGSKRTFTALLKSMVKKEKIGLVLALIRRNTNPRFYALLPQPEKLDENGWMEEPGGFHLIPLPFADDVRAAKYQEGYTASDELEEAAVAWISKLSLKGAGYQPDSYPNPALAFHNAQLEASAFQEDFDKEDFENVTDPNFKNIHKRAGELMQRWKEALAKDDSADLVAVVSAGTKRKADTSVDEEEIRSRYNSGELAKLRVDQLKEFLKSKRQPVLGRKADLMDRVSEWFDKN</sequence>
<dbReference type="InterPro" id="IPR047087">
    <property type="entry name" value="KU70_core_dom"/>
</dbReference>
<dbReference type="EC" id="3.6.4.12" evidence="4"/>
<evidence type="ECO:0000256" key="17">
    <source>
        <dbReference type="ARBA" id="ARBA00031811"/>
    </source>
</evidence>
<evidence type="ECO:0000256" key="6">
    <source>
        <dbReference type="ARBA" id="ARBA00022454"/>
    </source>
</evidence>
<evidence type="ECO:0000256" key="14">
    <source>
        <dbReference type="ARBA" id="ARBA00023172"/>
    </source>
</evidence>
<comment type="subcellular location">
    <subcellularLocation>
        <location evidence="2">Chromosome</location>
        <location evidence="2">Telomere</location>
    </subcellularLocation>
    <subcellularLocation>
        <location evidence="1">Nucleus</location>
    </subcellularLocation>
</comment>
<evidence type="ECO:0000256" key="3">
    <source>
        <dbReference type="ARBA" id="ARBA00005240"/>
    </source>
</evidence>
<dbReference type="Pfam" id="PF03731">
    <property type="entry name" value="Ku_N"/>
    <property type="match status" value="1"/>
</dbReference>
<dbReference type="InterPro" id="IPR016194">
    <property type="entry name" value="SPOC-like_C_dom_sf"/>
</dbReference>
<evidence type="ECO:0000256" key="10">
    <source>
        <dbReference type="ARBA" id="ARBA00022806"/>
    </source>
</evidence>
<protein>
    <recommendedName>
        <fullName evidence="5">ATP-dependent DNA helicase II subunit 1</fullName>
        <ecNumber evidence="4">3.6.4.12</ecNumber>
    </recommendedName>
    <alternativeName>
        <fullName evidence="17">ATP-dependent DNA helicase II subunit Ku70</fullName>
    </alternativeName>
</protein>
<dbReference type="Gene3D" id="3.40.50.410">
    <property type="entry name" value="von Willebrand factor, type A domain"/>
    <property type="match status" value="1"/>
</dbReference>
<reference evidence="19 20" key="1">
    <citation type="submission" date="2024-01" db="EMBL/GenBank/DDBJ databases">
        <title>A draft genome for the cacao thread blight pathogen Marasmiellus scandens.</title>
        <authorList>
            <person name="Baruah I.K."/>
            <person name="Leung J."/>
            <person name="Bukari Y."/>
            <person name="Amoako-Attah I."/>
            <person name="Meinhardt L.W."/>
            <person name="Bailey B.A."/>
            <person name="Cohen S.P."/>
        </authorList>
    </citation>
    <scope>NUCLEOTIDE SEQUENCE [LARGE SCALE GENOMIC DNA]</scope>
    <source>
        <strain evidence="19 20">GH-19</strain>
    </source>
</reference>
<keyword evidence="20" id="KW-1185">Reference proteome</keyword>
<evidence type="ECO:0000259" key="18">
    <source>
        <dbReference type="PROSITE" id="PS50800"/>
    </source>
</evidence>
<evidence type="ECO:0000256" key="15">
    <source>
        <dbReference type="ARBA" id="ARBA00023204"/>
    </source>
</evidence>
<dbReference type="PANTHER" id="PTHR12604:SF2">
    <property type="entry name" value="X-RAY REPAIR CROSS-COMPLEMENTING PROTEIN 6"/>
    <property type="match status" value="1"/>
</dbReference>
<evidence type="ECO:0000256" key="9">
    <source>
        <dbReference type="ARBA" id="ARBA00022801"/>
    </source>
</evidence>
<dbReference type="Pfam" id="PF02735">
    <property type="entry name" value="Ku"/>
    <property type="match status" value="1"/>
</dbReference>
<evidence type="ECO:0000256" key="1">
    <source>
        <dbReference type="ARBA" id="ARBA00004123"/>
    </source>
</evidence>
<evidence type="ECO:0000256" key="7">
    <source>
        <dbReference type="ARBA" id="ARBA00022741"/>
    </source>
</evidence>
<keyword evidence="15" id="KW-0234">DNA repair</keyword>
<keyword evidence="12" id="KW-0779">Telomere</keyword>
<name>A0ABR1J072_9AGAR</name>
<dbReference type="Pfam" id="PF02037">
    <property type="entry name" value="SAP"/>
    <property type="match status" value="1"/>
</dbReference>
<evidence type="ECO:0000256" key="12">
    <source>
        <dbReference type="ARBA" id="ARBA00022895"/>
    </source>
</evidence>
<dbReference type="NCBIfam" id="TIGR00578">
    <property type="entry name" value="ku70"/>
    <property type="match status" value="1"/>
</dbReference>
<dbReference type="CDD" id="cd00788">
    <property type="entry name" value="KU70"/>
    <property type="match status" value="1"/>
</dbReference>